<dbReference type="InterPro" id="IPR019326">
    <property type="entry name" value="NDNF"/>
</dbReference>
<evidence type="ECO:0000259" key="8">
    <source>
        <dbReference type="PROSITE" id="PS51403"/>
    </source>
</evidence>
<evidence type="ECO:0000313" key="9">
    <source>
        <dbReference type="EMBL" id="KAG8520845.1"/>
    </source>
</evidence>
<protein>
    <submittedName>
        <fullName evidence="9">Collagen alpha-4(IV) chain</fullName>
    </submittedName>
</protein>
<keyword evidence="2" id="KW-0964">Secreted</keyword>
<dbReference type="InterPro" id="IPR036954">
    <property type="entry name" value="Collagen_IV_NC_sf"/>
</dbReference>
<keyword evidence="3" id="KW-0272">Extracellular matrix</keyword>
<evidence type="ECO:0000313" key="10">
    <source>
        <dbReference type="Proteomes" id="UP000700334"/>
    </source>
</evidence>
<keyword evidence="7" id="KW-1015">Disulfide bond</keyword>
<evidence type="ECO:0000256" key="1">
    <source>
        <dbReference type="ARBA" id="ARBA00004302"/>
    </source>
</evidence>
<proteinExistence type="predicted"/>
<dbReference type="GO" id="GO:0005604">
    <property type="term" value="C:basement membrane"/>
    <property type="evidence" value="ECO:0007669"/>
    <property type="project" value="UniProtKB-SubCell"/>
</dbReference>
<organism evidence="9 10">
    <name type="scientific">Galemys pyrenaicus</name>
    <name type="common">Iberian desman</name>
    <name type="synonym">Pyrenean desman</name>
    <dbReference type="NCBI Taxonomy" id="202257"/>
    <lineage>
        <taxon>Eukaryota</taxon>
        <taxon>Metazoa</taxon>
        <taxon>Chordata</taxon>
        <taxon>Craniata</taxon>
        <taxon>Vertebrata</taxon>
        <taxon>Euteleostomi</taxon>
        <taxon>Mammalia</taxon>
        <taxon>Eutheria</taxon>
        <taxon>Laurasiatheria</taxon>
        <taxon>Eulipotyphla</taxon>
        <taxon>Talpidae</taxon>
        <taxon>Galemys</taxon>
    </lineage>
</organism>
<dbReference type="AlphaFoldDB" id="A0A8J6AM67"/>
<evidence type="ECO:0000256" key="7">
    <source>
        <dbReference type="ARBA" id="ARBA00023157"/>
    </source>
</evidence>
<dbReference type="GO" id="GO:0005581">
    <property type="term" value="C:collagen trimer"/>
    <property type="evidence" value="ECO:0007669"/>
    <property type="project" value="UniProtKB-KW"/>
</dbReference>
<comment type="caution">
    <text evidence="9">The sequence shown here is derived from an EMBL/GenBank/DDBJ whole genome shotgun (WGS) entry which is preliminary data.</text>
</comment>
<dbReference type="GO" id="GO:0005201">
    <property type="term" value="F:extracellular matrix structural constituent"/>
    <property type="evidence" value="ECO:0007669"/>
    <property type="project" value="InterPro"/>
</dbReference>
<reference evidence="9" key="1">
    <citation type="journal article" date="2021" name="Evol. Appl.">
        <title>The genome of the Pyrenean desman and the effects of bottlenecks and inbreeding on the genomic landscape of an endangered species.</title>
        <authorList>
            <person name="Escoda L."/>
            <person name="Castresana J."/>
        </authorList>
    </citation>
    <scope>NUCLEOTIDE SEQUENCE</scope>
    <source>
        <strain evidence="9">IBE-C5619</strain>
    </source>
</reference>
<comment type="subcellular location">
    <subcellularLocation>
        <location evidence="1">Secreted</location>
        <location evidence="1">Extracellular space</location>
        <location evidence="1">Extracellular matrix</location>
        <location evidence="1">Basement membrane</location>
    </subcellularLocation>
</comment>
<dbReference type="SMART" id="SM00111">
    <property type="entry name" value="C4"/>
    <property type="match status" value="2"/>
</dbReference>
<evidence type="ECO:0000256" key="2">
    <source>
        <dbReference type="ARBA" id="ARBA00022525"/>
    </source>
</evidence>
<name>A0A8J6AM67_GALPY</name>
<dbReference type="Proteomes" id="UP000700334">
    <property type="component" value="Unassembled WGS sequence"/>
</dbReference>
<keyword evidence="6 9" id="KW-0176">Collagen</keyword>
<evidence type="ECO:0000256" key="4">
    <source>
        <dbReference type="ARBA" id="ARBA00022737"/>
    </source>
</evidence>
<evidence type="ECO:0000256" key="5">
    <source>
        <dbReference type="ARBA" id="ARBA00022869"/>
    </source>
</evidence>
<dbReference type="OrthoDB" id="10071882at2759"/>
<sequence>MRMAMGTREVADGVGLTQLAQLPGGLGPGPVSSARACPRPGGAARAPMASSSAAGLAGSCLPVFSTLPFAYCNAHQVCHYARRNDKSYWLASAAPLPGRPLVEDEIRPYVSRCAVCEAPSQAVAVHSQDRAVPACPPAWRGLWIGYSFLMVSPPPAVGSGVGWAQLGGGEAVLFSCHFARVGGGGKWTCVQGWGAWRWREHARARPLVRGGRGGSGAGVRGALMLALSPTQHTGAGAQGGGQALASPGSCLEDFRAAPFLECQGPRGTCHFFANKYSFWLTVARADEQFSAAPAPDTLKDGQAQRRRVSRCQVCVKQS</sequence>
<evidence type="ECO:0000256" key="3">
    <source>
        <dbReference type="ARBA" id="ARBA00022530"/>
    </source>
</evidence>
<dbReference type="EMBL" id="JAGFMF010011501">
    <property type="protein sequence ID" value="KAG8520845.1"/>
    <property type="molecule type" value="Genomic_DNA"/>
</dbReference>
<dbReference type="InterPro" id="IPR001442">
    <property type="entry name" value="Collagen_IV_NC"/>
</dbReference>
<dbReference type="Pfam" id="PF01413">
    <property type="entry name" value="C4"/>
    <property type="match status" value="3"/>
</dbReference>
<accession>A0A8J6AM67</accession>
<dbReference type="SUPFAM" id="SSF56436">
    <property type="entry name" value="C-type lectin-like"/>
    <property type="match status" value="3"/>
</dbReference>
<dbReference type="Gene3D" id="2.170.240.10">
    <property type="entry name" value="Collagen IV, non-collagenous"/>
    <property type="match status" value="2"/>
</dbReference>
<dbReference type="PROSITE" id="PS51403">
    <property type="entry name" value="NC1_IV"/>
    <property type="match status" value="1"/>
</dbReference>
<feature type="domain" description="Collagen IV NC1" evidence="8">
    <location>
        <begin position="55"/>
        <end position="318"/>
    </location>
</feature>
<dbReference type="PANTHER" id="PTHR14619:SF8">
    <property type="entry name" value="COLLAGEN TYPE IV ALPHA 4 CHAIN"/>
    <property type="match status" value="1"/>
</dbReference>
<dbReference type="InterPro" id="IPR016187">
    <property type="entry name" value="CTDL_fold"/>
</dbReference>
<gene>
    <name evidence="9" type="ORF">J0S82_013965</name>
</gene>
<evidence type="ECO:0000256" key="6">
    <source>
        <dbReference type="ARBA" id="ARBA00023119"/>
    </source>
</evidence>
<dbReference type="PANTHER" id="PTHR14619">
    <property type="entry name" value="NEURON-DERIVED NEUROTROPHIC FACTOR"/>
    <property type="match status" value="1"/>
</dbReference>
<keyword evidence="10" id="KW-1185">Reference proteome</keyword>
<keyword evidence="4" id="KW-0677">Repeat</keyword>
<keyword evidence="5" id="KW-0084">Basement membrane</keyword>